<gene>
    <name evidence="1" type="ORF">CDAR_274441</name>
</gene>
<reference evidence="1 2" key="1">
    <citation type="submission" date="2021-06" db="EMBL/GenBank/DDBJ databases">
        <title>Caerostris darwini draft genome.</title>
        <authorList>
            <person name="Kono N."/>
            <person name="Arakawa K."/>
        </authorList>
    </citation>
    <scope>NUCLEOTIDE SEQUENCE [LARGE SCALE GENOMIC DNA]</scope>
</reference>
<proteinExistence type="predicted"/>
<dbReference type="EMBL" id="BPLQ01006056">
    <property type="protein sequence ID" value="GIY19660.1"/>
    <property type="molecule type" value="Genomic_DNA"/>
</dbReference>
<organism evidence="1 2">
    <name type="scientific">Caerostris darwini</name>
    <dbReference type="NCBI Taxonomy" id="1538125"/>
    <lineage>
        <taxon>Eukaryota</taxon>
        <taxon>Metazoa</taxon>
        <taxon>Ecdysozoa</taxon>
        <taxon>Arthropoda</taxon>
        <taxon>Chelicerata</taxon>
        <taxon>Arachnida</taxon>
        <taxon>Araneae</taxon>
        <taxon>Araneomorphae</taxon>
        <taxon>Entelegynae</taxon>
        <taxon>Araneoidea</taxon>
        <taxon>Araneidae</taxon>
        <taxon>Caerostris</taxon>
    </lineage>
</organism>
<sequence>MVNSTSPESVNDNITQTKRHLNPLLQATLLQSVCPRQMKPPPLSDDSSVPPEHCAQVRSHIGVSAPQSNRSGFSFILPLLLSLGAQKSLGQCQTTLHSLSLMHRRPPSLPTGSSCWTASHFTDEKEDLETALVVVLMNFYL</sequence>
<keyword evidence="2" id="KW-1185">Reference proteome</keyword>
<dbReference type="AlphaFoldDB" id="A0AAV4RDV5"/>
<dbReference type="Proteomes" id="UP001054837">
    <property type="component" value="Unassembled WGS sequence"/>
</dbReference>
<evidence type="ECO:0000313" key="1">
    <source>
        <dbReference type="EMBL" id="GIY19660.1"/>
    </source>
</evidence>
<evidence type="ECO:0000313" key="2">
    <source>
        <dbReference type="Proteomes" id="UP001054837"/>
    </source>
</evidence>
<comment type="caution">
    <text evidence="1">The sequence shown here is derived from an EMBL/GenBank/DDBJ whole genome shotgun (WGS) entry which is preliminary data.</text>
</comment>
<name>A0AAV4RDV5_9ARAC</name>
<accession>A0AAV4RDV5</accession>
<protein>
    <submittedName>
        <fullName evidence="1">Uncharacterized protein</fullName>
    </submittedName>
</protein>